<dbReference type="Gene3D" id="3.40.140.10">
    <property type="entry name" value="Cytidine Deaminase, domain 2"/>
    <property type="match status" value="1"/>
</dbReference>
<dbReference type="AlphaFoldDB" id="A0A243Q3I9"/>
<dbReference type="EMBL" id="NGFO01000048">
    <property type="protein sequence ID" value="OUC75857.1"/>
    <property type="molecule type" value="Genomic_DNA"/>
</dbReference>
<dbReference type="InterPro" id="IPR016193">
    <property type="entry name" value="Cytidine_deaminase-like"/>
</dbReference>
<proteinExistence type="predicted"/>
<gene>
    <name evidence="2" type="ORF">CA982_24645</name>
</gene>
<dbReference type="PANTHER" id="PTHR11079">
    <property type="entry name" value="CYTOSINE DEAMINASE FAMILY MEMBER"/>
    <property type="match status" value="1"/>
</dbReference>
<dbReference type="InterPro" id="IPR002125">
    <property type="entry name" value="CMP_dCMP_dom"/>
</dbReference>
<accession>A0A243Q3I9</accession>
<evidence type="ECO:0000313" key="3">
    <source>
        <dbReference type="Proteomes" id="UP000194632"/>
    </source>
</evidence>
<organism evidence="2 3">
    <name type="scientific">Gordonia lacunae</name>
    <dbReference type="NCBI Taxonomy" id="417102"/>
    <lineage>
        <taxon>Bacteria</taxon>
        <taxon>Bacillati</taxon>
        <taxon>Actinomycetota</taxon>
        <taxon>Actinomycetes</taxon>
        <taxon>Mycobacteriales</taxon>
        <taxon>Gordoniaceae</taxon>
        <taxon>Gordonia</taxon>
    </lineage>
</organism>
<feature type="domain" description="CMP/dCMP-type deaminase" evidence="1">
    <location>
        <begin position="5"/>
        <end position="124"/>
    </location>
</feature>
<dbReference type="PROSITE" id="PS51747">
    <property type="entry name" value="CYT_DCMP_DEAMINASES_2"/>
    <property type="match status" value="1"/>
</dbReference>
<dbReference type="Pfam" id="PF00383">
    <property type="entry name" value="dCMP_cyt_deam_1"/>
    <property type="match status" value="1"/>
</dbReference>
<dbReference type="STRING" id="417102.CA982_24645"/>
<comment type="caution">
    <text evidence="2">The sequence shown here is derived from an EMBL/GenBank/DDBJ whole genome shotgun (WGS) entry which is preliminary data.</text>
</comment>
<dbReference type="GO" id="GO:0003824">
    <property type="term" value="F:catalytic activity"/>
    <property type="evidence" value="ECO:0007669"/>
    <property type="project" value="InterPro"/>
</dbReference>
<evidence type="ECO:0000259" key="1">
    <source>
        <dbReference type="PROSITE" id="PS51747"/>
    </source>
</evidence>
<sequence length="155" mass="15901">MSIPDRERELLRRAIDLAGEAGERGNRPFGSVIVADGLAVAEGRNEVGSSGDISAHAELVALRRAVDAGHAERLAGATVYASGEPCPMCAAACVWAGVGRIVFAASTAAFTAVIPDGPHFRLSCAEVIAAGDTGIVVDGPHLEVEALEMMARHAG</sequence>
<protein>
    <submittedName>
        <fullName evidence="2">tRNA-specific adenosine deaminase</fullName>
    </submittedName>
</protein>
<evidence type="ECO:0000313" key="2">
    <source>
        <dbReference type="EMBL" id="OUC75857.1"/>
    </source>
</evidence>
<dbReference type="CDD" id="cd01285">
    <property type="entry name" value="nucleoside_deaminase"/>
    <property type="match status" value="1"/>
</dbReference>
<dbReference type="OrthoDB" id="9802676at2"/>
<dbReference type="PANTHER" id="PTHR11079:SF162">
    <property type="entry name" value="RIBOFLAVIN BIOSYNTHESIS PROTEIN PYRD, CHLOROPLASTIC"/>
    <property type="match status" value="1"/>
</dbReference>
<dbReference type="SUPFAM" id="SSF53927">
    <property type="entry name" value="Cytidine deaminase-like"/>
    <property type="match status" value="1"/>
</dbReference>
<keyword evidence="3" id="KW-1185">Reference proteome</keyword>
<dbReference type="Proteomes" id="UP000194632">
    <property type="component" value="Unassembled WGS sequence"/>
</dbReference>
<name>A0A243Q3I9_9ACTN</name>
<reference evidence="2 3" key="1">
    <citation type="submission" date="2017-05" db="EMBL/GenBank/DDBJ databases">
        <title>Biotechnological potential of actinobacteria isolated from South African environments.</title>
        <authorList>
            <person name="Le Roes-Hill M."/>
            <person name="Prins A."/>
            <person name="Durrell K.A."/>
        </authorList>
    </citation>
    <scope>NUCLEOTIDE SEQUENCE [LARGE SCALE GENOMIC DNA]</scope>
    <source>
        <strain evidence="2">BS2</strain>
    </source>
</reference>
<dbReference type="RefSeq" id="WP_086537765.1">
    <property type="nucleotide sequence ID" value="NZ_NGFO01000048.1"/>
</dbReference>